<dbReference type="OMA" id="RCINDAP"/>
<dbReference type="InterPro" id="IPR001304">
    <property type="entry name" value="C-type_lectin-like"/>
</dbReference>
<dbReference type="SMART" id="SM00034">
    <property type="entry name" value="CLECT"/>
    <property type="match status" value="1"/>
</dbReference>
<evidence type="ECO:0000313" key="3">
    <source>
        <dbReference type="Proteomes" id="UP000265100"/>
    </source>
</evidence>
<dbReference type="Ensembl" id="ENSACLT00000006453.2">
    <property type="protein sequence ID" value="ENSACLP00000006309.2"/>
    <property type="gene ID" value="ENSACLG00000004268.2"/>
</dbReference>
<dbReference type="AlphaFoldDB" id="A0A3P8NNJ1"/>
<organism evidence="2 3">
    <name type="scientific">Astatotilapia calliptera</name>
    <name type="common">Eastern happy</name>
    <name type="synonym">Chromis callipterus</name>
    <dbReference type="NCBI Taxonomy" id="8154"/>
    <lineage>
        <taxon>Eukaryota</taxon>
        <taxon>Metazoa</taxon>
        <taxon>Chordata</taxon>
        <taxon>Craniata</taxon>
        <taxon>Vertebrata</taxon>
        <taxon>Euteleostomi</taxon>
        <taxon>Actinopterygii</taxon>
        <taxon>Neopterygii</taxon>
        <taxon>Teleostei</taxon>
        <taxon>Neoteleostei</taxon>
        <taxon>Acanthomorphata</taxon>
        <taxon>Ovalentaria</taxon>
        <taxon>Cichlomorphae</taxon>
        <taxon>Cichliformes</taxon>
        <taxon>Cichlidae</taxon>
        <taxon>African cichlids</taxon>
        <taxon>Pseudocrenilabrinae</taxon>
        <taxon>Haplochromini</taxon>
        <taxon>Astatotilapia</taxon>
    </lineage>
</organism>
<reference evidence="3" key="2">
    <citation type="submission" date="2023-03" db="EMBL/GenBank/DDBJ databases">
        <authorList>
            <consortium name="Wellcome Sanger Institute Data Sharing"/>
        </authorList>
    </citation>
    <scope>NUCLEOTIDE SEQUENCE [LARGE SCALE GENOMIC DNA]</scope>
</reference>
<protein>
    <recommendedName>
        <fullName evidence="1">C-type lectin domain-containing protein</fullName>
    </recommendedName>
</protein>
<dbReference type="Proteomes" id="UP000265100">
    <property type="component" value="Chromosome 2"/>
</dbReference>
<keyword evidence="3" id="KW-1185">Reference proteome</keyword>
<dbReference type="PROSITE" id="PS50041">
    <property type="entry name" value="C_TYPE_LECTIN_2"/>
    <property type="match status" value="1"/>
</dbReference>
<dbReference type="Bgee" id="ENSACLG00000004268">
    <property type="expression patterns" value="Expressed in liver and 1 other cell type or tissue"/>
</dbReference>
<dbReference type="STRING" id="8154.ENSACLP00000006309"/>
<evidence type="ECO:0000313" key="2">
    <source>
        <dbReference type="Ensembl" id="ENSACLP00000006309.2"/>
    </source>
</evidence>
<evidence type="ECO:0000259" key="1">
    <source>
        <dbReference type="PROSITE" id="PS50041"/>
    </source>
</evidence>
<dbReference type="InterPro" id="IPR050111">
    <property type="entry name" value="C-type_lectin/snaclec_domain"/>
</dbReference>
<dbReference type="GeneTree" id="ENSGT01140000286396"/>
<dbReference type="Gene3D" id="3.10.100.10">
    <property type="entry name" value="Mannose-Binding Protein A, subunit A"/>
    <property type="match status" value="1"/>
</dbReference>
<dbReference type="Pfam" id="PF00059">
    <property type="entry name" value="Lectin_C"/>
    <property type="match status" value="1"/>
</dbReference>
<reference evidence="2" key="4">
    <citation type="submission" date="2025-09" db="UniProtKB">
        <authorList>
            <consortium name="Ensembl"/>
        </authorList>
    </citation>
    <scope>IDENTIFICATION</scope>
</reference>
<dbReference type="SUPFAM" id="SSF56436">
    <property type="entry name" value="C-type lectin-like"/>
    <property type="match status" value="1"/>
</dbReference>
<reference evidence="2" key="3">
    <citation type="submission" date="2025-08" db="UniProtKB">
        <authorList>
            <consortium name="Ensembl"/>
        </authorList>
    </citation>
    <scope>IDENTIFICATION</scope>
</reference>
<accession>A0A3P8NNJ1</accession>
<dbReference type="InterPro" id="IPR016187">
    <property type="entry name" value="CTDL_fold"/>
</dbReference>
<reference evidence="2 3" key="1">
    <citation type="submission" date="2018-05" db="EMBL/GenBank/DDBJ databases">
        <authorList>
            <person name="Datahose"/>
        </authorList>
    </citation>
    <scope>NUCLEOTIDE SEQUENCE</scope>
</reference>
<feature type="domain" description="C-type lectin" evidence="1">
    <location>
        <begin position="33"/>
        <end position="139"/>
    </location>
</feature>
<sequence length="163" mass="18617">KASERPSSNHLINKPCQKSRLCSSTCPDNWSEFGGRCFHYVSVQMTWAEAEVRQRIVIHSKMLTLCLVFGHKIAALSQQLVIRAASLFSRRTWIGGTDCQMNDLWLWSDGSHFLFSAWKPGQPDNWGSNESCIEINYQGNSLKHYLLKCLSCLKKHFNVASHK</sequence>
<name>A0A3P8NNJ1_ASTCA</name>
<dbReference type="PANTHER" id="PTHR22803">
    <property type="entry name" value="MANNOSE, PHOSPHOLIPASE, LECTIN RECEPTOR RELATED"/>
    <property type="match status" value="1"/>
</dbReference>
<proteinExistence type="predicted"/>
<dbReference type="InterPro" id="IPR016186">
    <property type="entry name" value="C-type_lectin-like/link_sf"/>
</dbReference>